<dbReference type="InterPro" id="IPR001661">
    <property type="entry name" value="Glyco_hydro_37"/>
</dbReference>
<dbReference type="InterPro" id="IPR012341">
    <property type="entry name" value="6hp_glycosidase-like_sf"/>
</dbReference>
<evidence type="ECO:0000313" key="2">
    <source>
        <dbReference type="EMBL" id="VAX28237.1"/>
    </source>
</evidence>
<dbReference type="InterPro" id="IPR008928">
    <property type="entry name" value="6-hairpin_glycosidase_sf"/>
</dbReference>
<evidence type="ECO:0000259" key="1">
    <source>
        <dbReference type="Pfam" id="PF22422"/>
    </source>
</evidence>
<dbReference type="PANTHER" id="PTHR23403:SF1">
    <property type="entry name" value="TREHALASE"/>
    <property type="match status" value="1"/>
</dbReference>
<dbReference type="GO" id="GO:0004555">
    <property type="term" value="F:alpha,alpha-trehalase activity"/>
    <property type="evidence" value="ECO:0007669"/>
    <property type="project" value="InterPro"/>
</dbReference>
<name>A0A3B1DHY5_9ZZZZ</name>
<dbReference type="Gene3D" id="1.50.10.10">
    <property type="match status" value="1"/>
</dbReference>
<dbReference type="GO" id="GO:0005993">
    <property type="term" value="P:trehalose catabolic process"/>
    <property type="evidence" value="ECO:0007669"/>
    <property type="project" value="TreeGrafter"/>
</dbReference>
<protein>
    <recommendedName>
        <fullName evidence="1">Mannosylglycerate hydrolase MGH1-like glycoside hydrolase domain-containing protein</fullName>
    </recommendedName>
</protein>
<dbReference type="SUPFAM" id="SSF48208">
    <property type="entry name" value="Six-hairpin glycosidases"/>
    <property type="match status" value="1"/>
</dbReference>
<proteinExistence type="predicted"/>
<organism evidence="2">
    <name type="scientific">hydrothermal vent metagenome</name>
    <dbReference type="NCBI Taxonomy" id="652676"/>
    <lineage>
        <taxon>unclassified sequences</taxon>
        <taxon>metagenomes</taxon>
        <taxon>ecological metagenomes</taxon>
    </lineage>
</organism>
<sequence>MDRRKFMKVSGGIIAASALGGTFANKLYGAEQTAVDIKPFFEWEDPLVIQLTEEIYEKCILGKVFPAEAPLNYNWISPGGKYRGQWIWDTMFVVDLLSILPGKEKIIRDVFQNYWDFQVRWNKEMPDYAHDMIPCMIEPGSERWLKFPAYSQIPILAWGIERVYKRNGDRELVQQSLKPIERFHEWYWRERDVTNIGLIAIGAYSGETEHARWETFDLECNMDDLIMTNHPTRKGENEGAWYGDICVTGNTSYLIKGEKCLMRLAEIMGDKEMAARRKVRIDKAVEAMHKYMWDEEAGTFLSVERDSLKKIPVATIGSWIPLHAGVPTKAQAKRMTEVLQTSSWQTPLPIPTVDSKDKRYKSYDFWRGDVWAPTNYQVASGLADYGYKDLAADITDKTVANAIKNGISERYDSISGKALGVDFLGMTCTVATMMIDGLCQKYKLQVKKRE</sequence>
<dbReference type="Pfam" id="PF22422">
    <property type="entry name" value="MGH1-like_GH"/>
    <property type="match status" value="1"/>
</dbReference>
<dbReference type="PANTHER" id="PTHR23403">
    <property type="entry name" value="TREHALASE"/>
    <property type="match status" value="1"/>
</dbReference>
<dbReference type="EMBL" id="UOGD01000406">
    <property type="protein sequence ID" value="VAX28237.1"/>
    <property type="molecule type" value="Genomic_DNA"/>
</dbReference>
<dbReference type="InterPro" id="IPR054491">
    <property type="entry name" value="MGH1-like_GH"/>
</dbReference>
<dbReference type="AlphaFoldDB" id="A0A3B1DHY5"/>
<reference evidence="2" key="1">
    <citation type="submission" date="2018-06" db="EMBL/GenBank/DDBJ databases">
        <authorList>
            <person name="Zhirakovskaya E."/>
        </authorList>
    </citation>
    <scope>NUCLEOTIDE SEQUENCE</scope>
</reference>
<gene>
    <name evidence="2" type="ORF">MNBD_IGNAVI01-967</name>
</gene>
<feature type="domain" description="Mannosylglycerate hydrolase MGH1-like glycoside hydrolase" evidence="1">
    <location>
        <begin position="83"/>
        <end position="420"/>
    </location>
</feature>
<accession>A0A3B1DHY5</accession>